<proteinExistence type="predicted"/>
<organism evidence="1 2">
    <name type="scientific">Brevundimonas intermedia</name>
    <dbReference type="NCBI Taxonomy" id="74315"/>
    <lineage>
        <taxon>Bacteria</taxon>
        <taxon>Pseudomonadati</taxon>
        <taxon>Pseudomonadota</taxon>
        <taxon>Alphaproteobacteria</taxon>
        <taxon>Caulobacterales</taxon>
        <taxon>Caulobacteraceae</taxon>
        <taxon>Brevundimonas</taxon>
    </lineage>
</organism>
<dbReference type="AlphaFoldDB" id="A0A4Y9RZI8"/>
<keyword evidence="2" id="KW-1185">Reference proteome</keyword>
<dbReference type="Proteomes" id="UP000298216">
    <property type="component" value="Unassembled WGS sequence"/>
</dbReference>
<evidence type="ECO:0008006" key="3">
    <source>
        <dbReference type="Google" id="ProtNLM"/>
    </source>
</evidence>
<reference evidence="1 2" key="1">
    <citation type="submission" date="2019-03" db="EMBL/GenBank/DDBJ databases">
        <title>Draft genome of Brevundimonas sp. a heavy metal resistant soil bacteria.</title>
        <authorList>
            <person name="Soto J."/>
        </authorList>
    </citation>
    <scope>NUCLEOTIDE SEQUENCE [LARGE SCALE GENOMIC DNA]</scope>
    <source>
        <strain evidence="1 2">B-10</strain>
    </source>
</reference>
<dbReference type="InterPro" id="IPR029063">
    <property type="entry name" value="SAM-dependent_MTases_sf"/>
</dbReference>
<gene>
    <name evidence="1" type="ORF">EGY25_04415</name>
</gene>
<dbReference type="EMBL" id="SPVH01000002">
    <property type="protein sequence ID" value="TFW14442.1"/>
    <property type="molecule type" value="Genomic_DNA"/>
</dbReference>
<dbReference type="SUPFAM" id="SSF53335">
    <property type="entry name" value="S-adenosyl-L-methionine-dependent methyltransferases"/>
    <property type="match status" value="1"/>
</dbReference>
<name>A0A4Y9RZI8_9CAUL</name>
<accession>A0A4Y9RZI8</accession>
<evidence type="ECO:0000313" key="1">
    <source>
        <dbReference type="EMBL" id="TFW14442.1"/>
    </source>
</evidence>
<evidence type="ECO:0000313" key="2">
    <source>
        <dbReference type="Proteomes" id="UP000298216"/>
    </source>
</evidence>
<protein>
    <recommendedName>
        <fullName evidence="3">Methyltransferase</fullName>
    </recommendedName>
</protein>
<comment type="caution">
    <text evidence="1">The sequence shown here is derived from an EMBL/GenBank/DDBJ whole genome shotgun (WGS) entry which is preliminary data.</text>
</comment>
<sequence length="234" mass="25822">MTGMIFDAPGSPRNARAVMAHRDPDADDVDFFPTAPWGARAGGEIIRLFDPTARTCWEPACGPGMMVHGLRDYFDIVHASDAYLYDGNVIHDFVGDAPSPYAADWIVTNPPFAPCEAFIRRAYAEARRGVAMLLRTGVLEGQGRHRLLYADCPLTAIAPFSERLPILRGRYDPETSSAAFYSWFIWVKPALRPQRFMARVGGVYRPAVVDIAPGARARLFRQSDLQFAVSGGVS</sequence>
<dbReference type="OrthoDB" id="1079385at2"/>